<gene>
    <name evidence="1" type="ORF">AFUS01_LOCUS24708</name>
</gene>
<protein>
    <submittedName>
        <fullName evidence="1">Uncharacterized protein</fullName>
    </submittedName>
</protein>
<keyword evidence="2" id="KW-1185">Reference proteome</keyword>
<dbReference type="EMBL" id="CAJVCH010310945">
    <property type="protein sequence ID" value="CAG7786126.1"/>
    <property type="molecule type" value="Genomic_DNA"/>
</dbReference>
<reference evidence="1" key="1">
    <citation type="submission" date="2021-06" db="EMBL/GenBank/DDBJ databases">
        <authorList>
            <person name="Hodson N. C."/>
            <person name="Mongue J. A."/>
            <person name="Jaron S. K."/>
        </authorList>
    </citation>
    <scope>NUCLEOTIDE SEQUENCE</scope>
</reference>
<accession>A0A8J2KHC9</accession>
<comment type="caution">
    <text evidence="1">The sequence shown here is derived from an EMBL/GenBank/DDBJ whole genome shotgun (WGS) entry which is preliminary data.</text>
</comment>
<organism evidence="1 2">
    <name type="scientific">Allacma fusca</name>
    <dbReference type="NCBI Taxonomy" id="39272"/>
    <lineage>
        <taxon>Eukaryota</taxon>
        <taxon>Metazoa</taxon>
        <taxon>Ecdysozoa</taxon>
        <taxon>Arthropoda</taxon>
        <taxon>Hexapoda</taxon>
        <taxon>Collembola</taxon>
        <taxon>Symphypleona</taxon>
        <taxon>Sminthuridae</taxon>
        <taxon>Allacma</taxon>
    </lineage>
</organism>
<name>A0A8J2KHC9_9HEXA</name>
<sequence>MIVNSQTDCPIS</sequence>
<feature type="non-terminal residue" evidence="1">
    <location>
        <position position="1"/>
    </location>
</feature>
<dbReference type="Proteomes" id="UP000708208">
    <property type="component" value="Unassembled WGS sequence"/>
</dbReference>
<proteinExistence type="predicted"/>
<evidence type="ECO:0000313" key="1">
    <source>
        <dbReference type="EMBL" id="CAG7786126.1"/>
    </source>
</evidence>
<evidence type="ECO:0000313" key="2">
    <source>
        <dbReference type="Proteomes" id="UP000708208"/>
    </source>
</evidence>